<keyword evidence="1" id="KW-0862">Zinc</keyword>
<dbReference type="SUPFAM" id="SSF57850">
    <property type="entry name" value="RING/U-box"/>
    <property type="match status" value="1"/>
</dbReference>
<proteinExistence type="predicted"/>
<keyword evidence="1" id="KW-0479">Metal-binding</keyword>
<keyword evidence="6" id="KW-1185">Reference proteome</keyword>
<evidence type="ECO:0000256" key="2">
    <source>
        <dbReference type="SAM" id="Coils"/>
    </source>
</evidence>
<dbReference type="Proteomes" id="UP000799291">
    <property type="component" value="Unassembled WGS sequence"/>
</dbReference>
<evidence type="ECO:0000256" key="1">
    <source>
        <dbReference type="PROSITE-ProRule" id="PRU00175"/>
    </source>
</evidence>
<dbReference type="OrthoDB" id="8062037at2759"/>
<organism evidence="5 6">
    <name type="scientific">Lentithecium fluviatile CBS 122367</name>
    <dbReference type="NCBI Taxonomy" id="1168545"/>
    <lineage>
        <taxon>Eukaryota</taxon>
        <taxon>Fungi</taxon>
        <taxon>Dikarya</taxon>
        <taxon>Ascomycota</taxon>
        <taxon>Pezizomycotina</taxon>
        <taxon>Dothideomycetes</taxon>
        <taxon>Pleosporomycetidae</taxon>
        <taxon>Pleosporales</taxon>
        <taxon>Massarineae</taxon>
        <taxon>Lentitheciaceae</taxon>
        <taxon>Lentithecium</taxon>
    </lineage>
</organism>
<keyword evidence="1" id="KW-0863">Zinc-finger</keyword>
<gene>
    <name evidence="5" type="ORF">K458DRAFT_405096</name>
</gene>
<protein>
    <recommendedName>
        <fullName evidence="4">RING-type domain-containing protein</fullName>
    </recommendedName>
</protein>
<evidence type="ECO:0000313" key="5">
    <source>
        <dbReference type="EMBL" id="KAF2682923.1"/>
    </source>
</evidence>
<feature type="region of interest" description="Disordered" evidence="3">
    <location>
        <begin position="1"/>
        <end position="60"/>
    </location>
</feature>
<feature type="domain" description="RING-type" evidence="4">
    <location>
        <begin position="98"/>
        <end position="146"/>
    </location>
</feature>
<dbReference type="GO" id="GO:0008270">
    <property type="term" value="F:zinc ion binding"/>
    <property type="evidence" value="ECO:0007669"/>
    <property type="project" value="UniProtKB-KW"/>
</dbReference>
<dbReference type="Gene3D" id="3.30.40.10">
    <property type="entry name" value="Zinc/RING finger domain, C3HC4 (zinc finger)"/>
    <property type="match status" value="1"/>
</dbReference>
<keyword evidence="2" id="KW-0175">Coiled coil</keyword>
<dbReference type="AlphaFoldDB" id="A0A6G1IY81"/>
<evidence type="ECO:0000256" key="3">
    <source>
        <dbReference type="SAM" id="MobiDB-lite"/>
    </source>
</evidence>
<accession>A0A6G1IY81</accession>
<reference evidence="5" key="1">
    <citation type="journal article" date="2020" name="Stud. Mycol.">
        <title>101 Dothideomycetes genomes: a test case for predicting lifestyles and emergence of pathogens.</title>
        <authorList>
            <person name="Haridas S."/>
            <person name="Albert R."/>
            <person name="Binder M."/>
            <person name="Bloem J."/>
            <person name="Labutti K."/>
            <person name="Salamov A."/>
            <person name="Andreopoulos B."/>
            <person name="Baker S."/>
            <person name="Barry K."/>
            <person name="Bills G."/>
            <person name="Bluhm B."/>
            <person name="Cannon C."/>
            <person name="Castanera R."/>
            <person name="Culley D."/>
            <person name="Daum C."/>
            <person name="Ezra D."/>
            <person name="Gonzalez J."/>
            <person name="Henrissat B."/>
            <person name="Kuo A."/>
            <person name="Liang C."/>
            <person name="Lipzen A."/>
            <person name="Lutzoni F."/>
            <person name="Magnuson J."/>
            <person name="Mondo S."/>
            <person name="Nolan M."/>
            <person name="Ohm R."/>
            <person name="Pangilinan J."/>
            <person name="Park H.-J."/>
            <person name="Ramirez L."/>
            <person name="Alfaro M."/>
            <person name="Sun H."/>
            <person name="Tritt A."/>
            <person name="Yoshinaga Y."/>
            <person name="Zwiers L.-H."/>
            <person name="Turgeon B."/>
            <person name="Goodwin S."/>
            <person name="Spatafora J."/>
            <person name="Crous P."/>
            <person name="Grigoriev I."/>
        </authorList>
    </citation>
    <scope>NUCLEOTIDE SEQUENCE</scope>
    <source>
        <strain evidence="5">CBS 122367</strain>
    </source>
</reference>
<evidence type="ECO:0000259" key="4">
    <source>
        <dbReference type="PROSITE" id="PS50089"/>
    </source>
</evidence>
<name>A0A6G1IY81_9PLEO</name>
<feature type="coiled-coil region" evidence="2">
    <location>
        <begin position="329"/>
        <end position="359"/>
    </location>
</feature>
<sequence length="422" mass="47968">MPHLVRTPLSPKLSFSPETQTTQPPPPPPKDAKYHAQCRPQPHNHNSSSKIQRDTSRTHSSIAAMANAQSPAATVAATFIETKTDIMSPHDVPIMDECPICLESYNNEAPTRITGADGCNHIIGLKCLTSLLSANPNQETKCPICRTVWIHAPPRQRDPAVRRWAMMTQMGPDAANPRGPRAPGRRMSLQVISIDSDSEESVTEESYMQYRQEIADIRSRARNNQLSRRQRREEGAARERERERNGGGNGGGNGRSNPAQRIDNSGVPARGLTIRDPFATVLRQRYDTSRPANPGLRNNDYDISMIAASRGPSPFRLSSSPEIIDGDQARLLRERTRRLEHKEEELRNREHKLNDRERQLGDKERDLHRREQQLFVREQRVARREREKDEYLEMKQRHLGEIRAVAQRQQDELVDAVDGYLS</sequence>
<dbReference type="Pfam" id="PF13639">
    <property type="entry name" value="zf-RING_2"/>
    <property type="match status" value="1"/>
</dbReference>
<dbReference type="InterPro" id="IPR013083">
    <property type="entry name" value="Znf_RING/FYVE/PHD"/>
</dbReference>
<feature type="compositionally biased region" description="Basic and acidic residues" evidence="3">
    <location>
        <begin position="231"/>
        <end position="245"/>
    </location>
</feature>
<dbReference type="EMBL" id="MU005585">
    <property type="protein sequence ID" value="KAF2682923.1"/>
    <property type="molecule type" value="Genomic_DNA"/>
</dbReference>
<dbReference type="PROSITE" id="PS50089">
    <property type="entry name" value="ZF_RING_2"/>
    <property type="match status" value="1"/>
</dbReference>
<evidence type="ECO:0000313" key="6">
    <source>
        <dbReference type="Proteomes" id="UP000799291"/>
    </source>
</evidence>
<dbReference type="InterPro" id="IPR001841">
    <property type="entry name" value="Znf_RING"/>
</dbReference>
<feature type="region of interest" description="Disordered" evidence="3">
    <location>
        <begin position="221"/>
        <end position="271"/>
    </location>
</feature>